<reference evidence="2 3" key="1">
    <citation type="journal article" date="2014" name="PLoS Genet.">
        <title>Phylogenetically driven sequencing of extremely halophilic archaea reveals strategies for static and dynamic osmo-response.</title>
        <authorList>
            <person name="Becker E.A."/>
            <person name="Seitzer P.M."/>
            <person name="Tritt A."/>
            <person name="Larsen D."/>
            <person name="Krusor M."/>
            <person name="Yao A.I."/>
            <person name="Wu D."/>
            <person name="Madern D."/>
            <person name="Eisen J.A."/>
            <person name="Darling A.E."/>
            <person name="Facciotti M.T."/>
        </authorList>
    </citation>
    <scope>NUCLEOTIDE SEQUENCE [LARGE SCALE GENOMIC DNA]</scope>
    <source>
        <strain evidence="2 3">DSM 1137</strain>
    </source>
</reference>
<feature type="compositionally biased region" description="Basic and acidic residues" evidence="1">
    <location>
        <begin position="360"/>
        <end position="369"/>
    </location>
</feature>
<dbReference type="AlphaFoldDB" id="M0DRK3"/>
<name>M0DRK3_9EURY</name>
<dbReference type="Proteomes" id="UP000011514">
    <property type="component" value="Unassembled WGS sequence"/>
</dbReference>
<dbReference type="InterPro" id="IPR055710">
    <property type="entry name" value="DUF7286"/>
</dbReference>
<dbReference type="EMBL" id="AOJE01000058">
    <property type="protein sequence ID" value="ELZ38105.1"/>
    <property type="molecule type" value="Genomic_DNA"/>
</dbReference>
<feature type="compositionally biased region" description="Low complexity" evidence="1">
    <location>
        <begin position="336"/>
        <end position="353"/>
    </location>
</feature>
<evidence type="ECO:0000313" key="3">
    <source>
        <dbReference type="Proteomes" id="UP000011514"/>
    </source>
</evidence>
<keyword evidence="3" id="KW-1185">Reference proteome</keyword>
<feature type="compositionally biased region" description="Polar residues" evidence="1">
    <location>
        <begin position="1"/>
        <end position="13"/>
    </location>
</feature>
<comment type="caution">
    <text evidence="2">The sequence shown here is derived from an EMBL/GenBank/DDBJ whole genome shotgun (WGS) entry which is preliminary data.</text>
</comment>
<gene>
    <name evidence="2" type="ORF">C471_10991</name>
</gene>
<feature type="compositionally biased region" description="Basic and acidic residues" evidence="1">
    <location>
        <begin position="430"/>
        <end position="439"/>
    </location>
</feature>
<evidence type="ECO:0000256" key="1">
    <source>
        <dbReference type="SAM" id="MobiDB-lite"/>
    </source>
</evidence>
<feature type="compositionally biased region" description="Basic and acidic residues" evidence="1">
    <location>
        <begin position="87"/>
        <end position="99"/>
    </location>
</feature>
<dbReference type="Pfam" id="PF23957">
    <property type="entry name" value="DUF7286"/>
    <property type="match status" value="1"/>
</dbReference>
<feature type="compositionally biased region" description="Basic and acidic residues" evidence="1">
    <location>
        <begin position="1091"/>
        <end position="1103"/>
    </location>
</feature>
<evidence type="ECO:0000313" key="2">
    <source>
        <dbReference type="EMBL" id="ELZ38105.1"/>
    </source>
</evidence>
<organism evidence="2 3">
    <name type="scientific">Halorubrum saccharovorum DSM 1137</name>
    <dbReference type="NCBI Taxonomy" id="1227484"/>
    <lineage>
        <taxon>Archaea</taxon>
        <taxon>Methanobacteriati</taxon>
        <taxon>Methanobacteriota</taxon>
        <taxon>Stenosarchaea group</taxon>
        <taxon>Halobacteria</taxon>
        <taxon>Halobacteriales</taxon>
        <taxon>Haloferacaceae</taxon>
        <taxon>Halorubrum</taxon>
    </lineage>
</organism>
<sequence length="1103" mass="114718">MVSVGKRSSGTRASHTRSRCRSFTVDERARVPFALIGVLLLVTSSTYAAGIADQGLIGEDRSVERAVERVDADSTAALRAAARQAAHDAAKEPVTRAPDEAVAGSKEGHEATAVRNGSVFEDAFRIRLAIAGAEALAAVDAEVGGVTATASLPAVDDPSELAAARDRIRIGSAANGTATRVTFEGVKTTATRSGRTVVERTGDRTVVVAVPTLTAHERTERFEKRLNRGPVEGPGLGRQLTASLYPMTWARGYGQYAGAPVENVLANRHVELSTNAGIVRTQRDVFGASDPNARGGVARATARTGVTDLLKPTGVDEGSWTEAVLDAPTPEKNDGPSEGDSPGASDGPSGQPSEDAAFEPGRDRTDERTSVPIGRAADEGATRVYDDLDAIIGNAYRVEASMETSTTQLIDGGRPTPPKPSGFATTSGWERVDLRRAERSPVVSGDGVPEGVPSGTVDPGERVSFGLATREATVERVAIAEWERVTVERGPNGSVVDEQVHRVTTRDAVTDRYRVRVSVSGEYAPTGGAPDRATATFGAGDATDGPDLRDAPSAARTDLEVGAENGVDRIVEDAVSDGAVTESTVVVGSRSAADRDAVAAEVAALASEVRGIETEASMEDAAVGEAEPYADLSDALRNRRSELIAAPATYDGAVDRAGTAARAAYLDAVIDELEAAADDRERATDGFLDRVNGAFDGPDVGDALASREAARDPGTYAVGEGGPGGEVTFAPSGSPGYLPRTTVDGETVDGVNGTTTRPLAVRNVNYVTVPYAEVSSGIVDRILGTQDTVRVGTAGRSLLLANEALASGDDPDLRADRDALARQIDGSLDGVDEALRATLRVRTSLSRDERRNALDAAAANYGSTGERAVAVGNGSYPDRVAAEAASVGSLSRAAEEALGANLRVATRTAAGRDAVRVPTRFVDETTSGARVLLRDRMEKAIEREATRAGGAAAGKASEKAAEELGEKWSLKPARTVGAGLPVAPVPGYWVTTVNAWRVQVRGEYPRFALRADVGTPGERFAYVRSEGDVTVDVGGETVQLGETEPVAFETETVVAVAVPAGPPGVGDVDGVRDERSEGWPCPGAIGESPASDEREGEGKCTNP</sequence>
<dbReference type="PATRIC" id="fig|1227484.4.peg.2159"/>
<feature type="region of interest" description="Disordered" evidence="1">
    <location>
        <begin position="522"/>
        <end position="547"/>
    </location>
</feature>
<dbReference type="RefSeq" id="WP_004048949.1">
    <property type="nucleotide sequence ID" value="NZ_AOJE01000058.1"/>
</dbReference>
<proteinExistence type="predicted"/>
<protein>
    <submittedName>
        <fullName evidence="2">Uncharacterized protein</fullName>
    </submittedName>
</protein>
<accession>M0DRK3</accession>
<feature type="region of interest" description="Disordered" evidence="1">
    <location>
        <begin position="326"/>
        <end position="377"/>
    </location>
</feature>
<dbReference type="STRING" id="1227484.C471_10991"/>
<dbReference type="eggNOG" id="arCOG02945">
    <property type="taxonomic scope" value="Archaea"/>
</dbReference>
<feature type="region of interest" description="Disordered" evidence="1">
    <location>
        <begin position="1"/>
        <end position="21"/>
    </location>
</feature>
<feature type="compositionally biased region" description="Low complexity" evidence="1">
    <location>
        <begin position="531"/>
        <end position="545"/>
    </location>
</feature>
<feature type="region of interest" description="Disordered" evidence="1">
    <location>
        <begin position="406"/>
        <end position="462"/>
    </location>
</feature>
<feature type="region of interest" description="Disordered" evidence="1">
    <location>
        <begin position="87"/>
        <end position="110"/>
    </location>
</feature>
<feature type="region of interest" description="Disordered" evidence="1">
    <location>
        <begin position="1059"/>
        <end position="1103"/>
    </location>
</feature>